<sequence length="89" mass="9613">IAQKVDTHECSFKYLCDLSGSRKSRENIIDKLLTNFSRPNSPGAGEVLQRKENIGGKWFCANSLLAFAPTKAAPVRGEPAPPAQATPAE</sequence>
<comment type="caution">
    <text evidence="1">The sequence shown here is derived from an EMBL/GenBank/DDBJ whole genome shotgun (WGS) entry which is preliminary data.</text>
</comment>
<accession>A0AA88HTH2</accession>
<dbReference type="AlphaFoldDB" id="A0AA88HTH2"/>
<feature type="non-terminal residue" evidence="1">
    <location>
        <position position="1"/>
    </location>
</feature>
<reference evidence="1" key="1">
    <citation type="submission" date="2023-07" db="EMBL/GenBank/DDBJ databases">
        <title>Chromosome-level genome assembly of Artemia franciscana.</title>
        <authorList>
            <person name="Jo E."/>
        </authorList>
    </citation>
    <scope>NUCLEOTIDE SEQUENCE</scope>
    <source>
        <tissue evidence="1">Whole body</tissue>
    </source>
</reference>
<protein>
    <submittedName>
        <fullName evidence="1">Uncharacterized protein</fullName>
    </submittedName>
</protein>
<gene>
    <name evidence="1" type="ORF">QYM36_010481</name>
</gene>
<evidence type="ECO:0000313" key="2">
    <source>
        <dbReference type="Proteomes" id="UP001187531"/>
    </source>
</evidence>
<proteinExistence type="predicted"/>
<name>A0AA88HTH2_ARTSF</name>
<keyword evidence="2" id="KW-1185">Reference proteome</keyword>
<feature type="non-terminal residue" evidence="1">
    <location>
        <position position="89"/>
    </location>
</feature>
<organism evidence="1 2">
    <name type="scientific">Artemia franciscana</name>
    <name type="common">Brine shrimp</name>
    <name type="synonym">Artemia sanfranciscana</name>
    <dbReference type="NCBI Taxonomy" id="6661"/>
    <lineage>
        <taxon>Eukaryota</taxon>
        <taxon>Metazoa</taxon>
        <taxon>Ecdysozoa</taxon>
        <taxon>Arthropoda</taxon>
        <taxon>Crustacea</taxon>
        <taxon>Branchiopoda</taxon>
        <taxon>Anostraca</taxon>
        <taxon>Artemiidae</taxon>
        <taxon>Artemia</taxon>
    </lineage>
</organism>
<evidence type="ECO:0000313" key="1">
    <source>
        <dbReference type="EMBL" id="KAK2715924.1"/>
    </source>
</evidence>
<dbReference type="EMBL" id="JAVRJZ010000012">
    <property type="protein sequence ID" value="KAK2715924.1"/>
    <property type="molecule type" value="Genomic_DNA"/>
</dbReference>
<dbReference type="Proteomes" id="UP001187531">
    <property type="component" value="Unassembled WGS sequence"/>
</dbReference>